<dbReference type="EMBL" id="CM001881">
    <property type="protein sequence ID" value="EOY20890.1"/>
    <property type="molecule type" value="Genomic_DNA"/>
</dbReference>
<proteinExistence type="predicted"/>
<reference evidence="2 3" key="1">
    <citation type="journal article" date="2013" name="Genome Biol.">
        <title>The genome sequence of the most widely cultivated cacao type and its use to identify candidate genes regulating pod color.</title>
        <authorList>
            <person name="Motamayor J.C."/>
            <person name="Mockaitis K."/>
            <person name="Schmutz J."/>
            <person name="Haiminen N."/>
            <person name="Iii D.L."/>
            <person name="Cornejo O."/>
            <person name="Findley S.D."/>
            <person name="Zheng P."/>
            <person name="Utro F."/>
            <person name="Royaert S."/>
            <person name="Saski C."/>
            <person name="Jenkins J."/>
            <person name="Podicheti R."/>
            <person name="Zhao M."/>
            <person name="Scheffler B.E."/>
            <person name="Stack J.C."/>
            <person name="Feltus F.A."/>
            <person name="Mustiga G.M."/>
            <person name="Amores F."/>
            <person name="Phillips W."/>
            <person name="Marelli J.P."/>
            <person name="May G.D."/>
            <person name="Shapiro H."/>
            <person name="Ma J."/>
            <person name="Bustamante C.D."/>
            <person name="Schnell R.J."/>
            <person name="Main D."/>
            <person name="Gilbert D."/>
            <person name="Parida L."/>
            <person name="Kuhn D.N."/>
        </authorList>
    </citation>
    <scope>NUCLEOTIDE SEQUENCE [LARGE SCALE GENOMIC DNA]</scope>
    <source>
        <strain evidence="3">cv. Matina 1-6</strain>
    </source>
</reference>
<name>A0A061FTW8_THECC</name>
<dbReference type="Gramene" id="EOY20890">
    <property type="protein sequence ID" value="EOY20890"/>
    <property type="gene ID" value="TCM_012229"/>
</dbReference>
<evidence type="ECO:0000313" key="3">
    <source>
        <dbReference type="Proteomes" id="UP000026915"/>
    </source>
</evidence>
<feature type="region of interest" description="Disordered" evidence="1">
    <location>
        <begin position="1"/>
        <end position="21"/>
    </location>
</feature>
<sequence length="130" mass="15296">MRRSNGYTPRQNSGWDTTSQDYRAHLARMERQPTMIPGASQYPTVHKAFNNKYSSEEEVVEFKEEHHQKQRSPKSEKKVQIVEHVETIEETTDGNYEVHEETTVDVEAGGYIQQKHKAFELCKWKTFKVH</sequence>
<dbReference type="Proteomes" id="UP000026915">
    <property type="component" value="Chromosome 3"/>
</dbReference>
<keyword evidence="3" id="KW-1185">Reference proteome</keyword>
<evidence type="ECO:0000256" key="1">
    <source>
        <dbReference type="SAM" id="MobiDB-lite"/>
    </source>
</evidence>
<dbReference type="AlphaFoldDB" id="A0A061FTW8"/>
<dbReference type="PANTHER" id="PTHR38224:SF1">
    <property type="entry name" value="PHLOEM SPECIFIC PROTEIN"/>
    <property type="match status" value="1"/>
</dbReference>
<accession>A0A061FTW8</accession>
<dbReference type="eggNOG" id="ENOG502S9E0">
    <property type="taxonomic scope" value="Eukaryota"/>
</dbReference>
<organism evidence="2 3">
    <name type="scientific">Theobroma cacao</name>
    <name type="common">Cacao</name>
    <name type="synonym">Cocoa</name>
    <dbReference type="NCBI Taxonomy" id="3641"/>
    <lineage>
        <taxon>Eukaryota</taxon>
        <taxon>Viridiplantae</taxon>
        <taxon>Streptophyta</taxon>
        <taxon>Embryophyta</taxon>
        <taxon>Tracheophyta</taxon>
        <taxon>Spermatophyta</taxon>
        <taxon>Magnoliopsida</taxon>
        <taxon>eudicotyledons</taxon>
        <taxon>Gunneridae</taxon>
        <taxon>Pentapetalae</taxon>
        <taxon>rosids</taxon>
        <taxon>malvids</taxon>
        <taxon>Malvales</taxon>
        <taxon>Malvaceae</taxon>
        <taxon>Byttnerioideae</taxon>
        <taxon>Theobroma</taxon>
    </lineage>
</organism>
<dbReference type="HOGENOM" id="CLU_140020_0_0_1"/>
<dbReference type="OMA" id="YIQQKHK"/>
<dbReference type="InParanoid" id="A0A061FTW8"/>
<gene>
    <name evidence="2" type="ORF">TCM_012229</name>
</gene>
<evidence type="ECO:0000313" key="2">
    <source>
        <dbReference type="EMBL" id="EOY20890.1"/>
    </source>
</evidence>
<protein>
    <submittedName>
        <fullName evidence="2">Uncharacterized protein</fullName>
    </submittedName>
</protein>
<dbReference type="PANTHER" id="PTHR38224">
    <property type="entry name" value="PHLOEM SPECIFIC PROTEIN"/>
    <property type="match status" value="1"/>
</dbReference>